<proteinExistence type="predicted"/>
<evidence type="ECO:0000256" key="2">
    <source>
        <dbReference type="ARBA" id="ARBA00022656"/>
    </source>
</evidence>
<reference evidence="7 8" key="1">
    <citation type="submission" date="2018-06" db="EMBL/GenBank/DDBJ databases">
        <title>Genomic Encyclopedia of Type Strains, Phase IV (KMG-IV): sequencing the most valuable type-strain genomes for metagenomic binning, comparative biology and taxonomic classification.</title>
        <authorList>
            <person name="Goeker M."/>
        </authorList>
    </citation>
    <scope>NUCLEOTIDE SEQUENCE [LARGE SCALE GENOMIC DNA]</scope>
    <source>
        <strain evidence="7 8">DSM 30166</strain>
    </source>
</reference>
<evidence type="ECO:0000256" key="4">
    <source>
        <dbReference type="ARBA" id="ARBA00023026"/>
    </source>
</evidence>
<evidence type="ECO:0000259" key="6">
    <source>
        <dbReference type="Pfam" id="PF04829"/>
    </source>
</evidence>
<organism evidence="7 8">
    <name type="scientific">Brenneria salicis ATCC 15712 = DSM 30166</name>
    <dbReference type="NCBI Taxonomy" id="714314"/>
    <lineage>
        <taxon>Bacteria</taxon>
        <taxon>Pseudomonadati</taxon>
        <taxon>Pseudomonadota</taxon>
        <taxon>Gammaproteobacteria</taxon>
        <taxon>Enterobacterales</taxon>
        <taxon>Pectobacteriaceae</taxon>
        <taxon>Brenneria</taxon>
    </lineage>
</organism>
<keyword evidence="8" id="KW-1185">Reference proteome</keyword>
<dbReference type="EMBL" id="QNRY01000005">
    <property type="protein sequence ID" value="RBP65129.1"/>
    <property type="molecule type" value="Genomic_DNA"/>
</dbReference>
<evidence type="ECO:0000256" key="1">
    <source>
        <dbReference type="ARBA" id="ARBA00004219"/>
    </source>
</evidence>
<protein>
    <submittedName>
        <fullName evidence="7">VENN motif-containing pre-toxin protein</fullName>
    </submittedName>
</protein>
<evidence type="ECO:0000256" key="3">
    <source>
        <dbReference type="ARBA" id="ARBA00022913"/>
    </source>
</evidence>
<keyword evidence="2" id="KW-0800">Toxin</keyword>
<feature type="coiled-coil region" evidence="5">
    <location>
        <begin position="270"/>
        <end position="297"/>
    </location>
</feature>
<name>A0A366I9T6_9GAMM</name>
<dbReference type="AlphaFoldDB" id="A0A366I9T6"/>
<keyword evidence="4" id="KW-0843">Virulence</keyword>
<dbReference type="Pfam" id="PF13332">
    <property type="entry name" value="Fil_haemagg_2"/>
    <property type="match status" value="1"/>
</dbReference>
<sequence>MNKAKGRELGEGLSYTETLLDAGRQVQLTSGRDTTLQGAQVSGEQITARVGRDLLLQSQQDSDVYNSKQQSMSAGVSIPIYGAGSGSASFSLSKDKMRSNYQSVQEQTGLFAGQGGYDVRVGNHTQLDGAVIGSTAAAKNRLETGTLGFSDIENKASFETSHSGVGISTGGPIGMQKLSNLASNSLISGNNDGNAGSMTRAALSDGQLTLRDQAGQRQDVSQLSNDVEHANQTLSAIFDKEKEQRRLQQMQLIAEISNQAVDIAATEGAIIATKAAKERAEARASNLSAEDRQWAQEALGKGENPNLNPTQADIRGYIYQTEYKKAYNQTLADTGFGTGGAVRQGIMAVSAAVQGLAGGNIAQAITGGAAPYLATVIKQATTDAQGEVNVAANTIAHAVLGGIVAEAGGNSALAGAASGELAARVITERLYPGKAAAELTESEKQMVRTLSLLAGGLAAGTAGDSTSGVVAGAQAGRNATENNNFNLRAIAPKGLQDVGALMTSLYTNTNMVDENGNVLNPITEEERQYAMHKLVTGTMPRFE</sequence>
<dbReference type="Proteomes" id="UP000253046">
    <property type="component" value="Unassembled WGS sequence"/>
</dbReference>
<comment type="caution">
    <text evidence="7">The sequence shown here is derived from an EMBL/GenBank/DDBJ whole genome shotgun (WGS) entry which is preliminary data.</text>
</comment>
<evidence type="ECO:0000313" key="7">
    <source>
        <dbReference type="EMBL" id="RBP65129.1"/>
    </source>
</evidence>
<keyword evidence="3" id="KW-1266">Target cell cytoplasm</keyword>
<gene>
    <name evidence="7" type="ORF">DES54_1055</name>
</gene>
<feature type="domain" description="VENN motif-containing" evidence="6">
    <location>
        <begin position="437"/>
        <end position="484"/>
    </location>
</feature>
<comment type="subcellular location">
    <subcellularLocation>
        <location evidence="1">Target cell</location>
        <location evidence="1">Target cell cytoplasm</location>
    </subcellularLocation>
</comment>
<dbReference type="GO" id="GO:0090729">
    <property type="term" value="F:toxin activity"/>
    <property type="evidence" value="ECO:0007669"/>
    <property type="project" value="UniProtKB-KW"/>
</dbReference>
<keyword evidence="5" id="KW-0175">Coiled coil</keyword>
<dbReference type="GO" id="GO:0003824">
    <property type="term" value="F:catalytic activity"/>
    <property type="evidence" value="ECO:0007669"/>
    <property type="project" value="UniProtKB-ARBA"/>
</dbReference>
<dbReference type="InterPro" id="IPR025157">
    <property type="entry name" value="Hemagglutinin_rpt"/>
</dbReference>
<accession>A0A366I9T6</accession>
<dbReference type="InterPro" id="IPR006914">
    <property type="entry name" value="VENN_dom"/>
</dbReference>
<evidence type="ECO:0000313" key="8">
    <source>
        <dbReference type="Proteomes" id="UP000253046"/>
    </source>
</evidence>
<dbReference type="Pfam" id="PF04829">
    <property type="entry name" value="PT-VENN"/>
    <property type="match status" value="1"/>
</dbReference>
<evidence type="ECO:0000256" key="5">
    <source>
        <dbReference type="SAM" id="Coils"/>
    </source>
</evidence>